<proteinExistence type="predicted"/>
<dbReference type="Proteomes" id="UP000799779">
    <property type="component" value="Unassembled WGS sequence"/>
</dbReference>
<evidence type="ECO:0000313" key="3">
    <source>
        <dbReference type="Proteomes" id="UP000799779"/>
    </source>
</evidence>
<dbReference type="EMBL" id="ML977752">
    <property type="protein sequence ID" value="KAF1992917.1"/>
    <property type="molecule type" value="Genomic_DNA"/>
</dbReference>
<name>A0A6A5VVM8_9PLEO</name>
<organism evidence="2 3">
    <name type="scientific">Amniculicola lignicola CBS 123094</name>
    <dbReference type="NCBI Taxonomy" id="1392246"/>
    <lineage>
        <taxon>Eukaryota</taxon>
        <taxon>Fungi</taxon>
        <taxon>Dikarya</taxon>
        <taxon>Ascomycota</taxon>
        <taxon>Pezizomycotina</taxon>
        <taxon>Dothideomycetes</taxon>
        <taxon>Pleosporomycetidae</taxon>
        <taxon>Pleosporales</taxon>
        <taxon>Amniculicolaceae</taxon>
        <taxon>Amniculicola</taxon>
    </lineage>
</organism>
<evidence type="ECO:0000256" key="1">
    <source>
        <dbReference type="SAM" id="MobiDB-lite"/>
    </source>
</evidence>
<dbReference type="AlphaFoldDB" id="A0A6A5VVM8"/>
<accession>A0A6A5VVM8</accession>
<evidence type="ECO:0000313" key="2">
    <source>
        <dbReference type="EMBL" id="KAF1992917.1"/>
    </source>
</evidence>
<protein>
    <submittedName>
        <fullName evidence="2">Uncharacterized protein</fullName>
    </submittedName>
</protein>
<gene>
    <name evidence="2" type="ORF">P154DRAFT_114003</name>
</gene>
<feature type="region of interest" description="Disordered" evidence="1">
    <location>
        <begin position="77"/>
        <end position="98"/>
    </location>
</feature>
<keyword evidence="3" id="KW-1185">Reference proteome</keyword>
<dbReference type="OrthoDB" id="3801270at2759"/>
<feature type="region of interest" description="Disordered" evidence="1">
    <location>
        <begin position="1"/>
        <end position="55"/>
    </location>
</feature>
<reference evidence="2" key="1">
    <citation type="journal article" date="2020" name="Stud. Mycol.">
        <title>101 Dothideomycetes genomes: a test case for predicting lifestyles and emergence of pathogens.</title>
        <authorList>
            <person name="Haridas S."/>
            <person name="Albert R."/>
            <person name="Binder M."/>
            <person name="Bloem J."/>
            <person name="Labutti K."/>
            <person name="Salamov A."/>
            <person name="Andreopoulos B."/>
            <person name="Baker S."/>
            <person name="Barry K."/>
            <person name="Bills G."/>
            <person name="Bluhm B."/>
            <person name="Cannon C."/>
            <person name="Castanera R."/>
            <person name="Culley D."/>
            <person name="Daum C."/>
            <person name="Ezra D."/>
            <person name="Gonzalez J."/>
            <person name="Henrissat B."/>
            <person name="Kuo A."/>
            <person name="Liang C."/>
            <person name="Lipzen A."/>
            <person name="Lutzoni F."/>
            <person name="Magnuson J."/>
            <person name="Mondo S."/>
            <person name="Nolan M."/>
            <person name="Ohm R."/>
            <person name="Pangilinan J."/>
            <person name="Park H.-J."/>
            <person name="Ramirez L."/>
            <person name="Alfaro M."/>
            <person name="Sun H."/>
            <person name="Tritt A."/>
            <person name="Yoshinaga Y."/>
            <person name="Zwiers L.-H."/>
            <person name="Turgeon B."/>
            <person name="Goodwin S."/>
            <person name="Spatafora J."/>
            <person name="Crous P."/>
            <person name="Grigoriev I."/>
        </authorList>
    </citation>
    <scope>NUCLEOTIDE SEQUENCE</scope>
    <source>
        <strain evidence="2">CBS 123094</strain>
    </source>
</reference>
<sequence>MSVGQSHSSNQSGTYGASNTSQLPPQQGTNNGTSQAQNSHSPQNGIADTSDSPSASIIDFMGLSADAENLDLHNAIARGAHPNGGGETHPAVESASNVSTLSANRYGPQRPFTMASSLTTPMTATDREEMGLVGYSHLPPFSVRDLQLGQPSEEMITMLERLSYYLEDEASNAAPGEGPTASSQAD</sequence>